<proteinExistence type="predicted"/>
<dbReference type="AlphaFoldDB" id="A0AAW3M2E0"/>
<reference evidence="1 2" key="1">
    <citation type="submission" date="2015-09" db="EMBL/GenBank/DDBJ databases">
        <title>Genome sequence of ICMP 19499.</title>
        <authorList>
            <person name="Visnovsky S.B."/>
            <person name="Lu A."/>
            <person name="Panda P."/>
            <person name="Pitman A.R."/>
        </authorList>
    </citation>
    <scope>NUCLEOTIDE SEQUENCE [LARGE SCALE GENOMIC DNA]</scope>
    <source>
        <strain evidence="1 2">ICMP 19499</strain>
    </source>
</reference>
<comment type="caution">
    <text evidence="1">The sequence shown here is derived from an EMBL/GenBank/DDBJ whole genome shotgun (WGS) entry which is preliminary data.</text>
</comment>
<dbReference type="EMBL" id="LKCI01000016">
    <property type="protein sequence ID" value="KTC60461.1"/>
    <property type="molecule type" value="Genomic_DNA"/>
</dbReference>
<name>A0AAW3M2E0_PSESS</name>
<sequence length="323" mass="35992">MFIPSQPLLRCANLIVSIIYVDDLASLYAELSGLMSPLWENTKSFANSSFTTSLAGAFAGAIAAQRIAERGKFREELVKEFQSTNSVIALATSVACVALALKKQHVNDLKSSYDADQENFRAHKAKIVSGQIPRNTPLEIRPNLMFLQGISPPIATIQDIVLSRLSAGGRTIASVTALADSVENLNGALSKRNELLTSFKNKQLPEGATFEDMYLGLCYQERHTNQEYEGSIKGISLYTDDVIFFSVKLCEDLQYHSATLTKRYKSKLRGAPPQTSTADFEKPRQDGLIPKDEDYVDWLSGFVLVQEPVPKWWQRMNPIGWFK</sequence>
<evidence type="ECO:0000313" key="2">
    <source>
        <dbReference type="Proteomes" id="UP000054513"/>
    </source>
</evidence>
<organism evidence="1 2">
    <name type="scientific">Pseudomonas savastanoi</name>
    <name type="common">Pseudomonas syringae pv. savastanoi</name>
    <dbReference type="NCBI Taxonomy" id="29438"/>
    <lineage>
        <taxon>Bacteria</taxon>
        <taxon>Pseudomonadati</taxon>
        <taxon>Pseudomonadota</taxon>
        <taxon>Gammaproteobacteria</taxon>
        <taxon>Pseudomonadales</taxon>
        <taxon>Pseudomonadaceae</taxon>
        <taxon>Pseudomonas</taxon>
    </lineage>
</organism>
<protein>
    <submittedName>
        <fullName evidence="1">Uncharacterized protein</fullName>
    </submittedName>
</protein>
<dbReference type="Proteomes" id="UP000054513">
    <property type="component" value="Unassembled WGS sequence"/>
</dbReference>
<evidence type="ECO:0000313" key="1">
    <source>
        <dbReference type="EMBL" id="KTC60461.1"/>
    </source>
</evidence>
<gene>
    <name evidence="1" type="ORF">AO287_00625</name>
</gene>
<accession>A0AAW3M2E0</accession>